<name>A0A0B7BXK6_9EUPU</name>
<gene>
    <name evidence="1" type="primary">ORF214673</name>
</gene>
<organism evidence="1">
    <name type="scientific">Arion vulgaris</name>
    <dbReference type="NCBI Taxonomy" id="1028688"/>
    <lineage>
        <taxon>Eukaryota</taxon>
        <taxon>Metazoa</taxon>
        <taxon>Spiralia</taxon>
        <taxon>Lophotrochozoa</taxon>
        <taxon>Mollusca</taxon>
        <taxon>Gastropoda</taxon>
        <taxon>Heterobranchia</taxon>
        <taxon>Euthyneura</taxon>
        <taxon>Panpulmonata</taxon>
        <taxon>Eupulmonata</taxon>
        <taxon>Stylommatophora</taxon>
        <taxon>Helicina</taxon>
        <taxon>Arionoidea</taxon>
        <taxon>Arionidae</taxon>
        <taxon>Arion</taxon>
    </lineage>
</organism>
<dbReference type="AlphaFoldDB" id="A0A0B7BXK6"/>
<dbReference type="EMBL" id="HACG01050246">
    <property type="protein sequence ID" value="CEK97111.1"/>
    <property type="molecule type" value="Transcribed_RNA"/>
</dbReference>
<proteinExistence type="predicted"/>
<accession>A0A0B7BXK6</accession>
<protein>
    <submittedName>
        <fullName evidence="1">Uncharacterized protein</fullName>
    </submittedName>
</protein>
<sequence length="71" mass="8012">LSYMDNTSPEIMTPHFFHFPAISNLCCKYPHIQKLKTLAMQTHNNSDRPVKITSMTSSQRANALMSVGSEI</sequence>
<evidence type="ECO:0000313" key="1">
    <source>
        <dbReference type="EMBL" id="CEK97111.1"/>
    </source>
</evidence>
<reference evidence="1" key="1">
    <citation type="submission" date="2014-12" db="EMBL/GenBank/DDBJ databases">
        <title>Insight into the proteome of Arion vulgaris.</title>
        <authorList>
            <person name="Aradska J."/>
            <person name="Bulat T."/>
            <person name="Smidak R."/>
            <person name="Sarate P."/>
            <person name="Gangsoo J."/>
            <person name="Sialana F."/>
            <person name="Bilban M."/>
            <person name="Lubec G."/>
        </authorList>
    </citation>
    <scope>NUCLEOTIDE SEQUENCE</scope>
    <source>
        <tissue evidence="1">Skin</tissue>
    </source>
</reference>
<feature type="non-terminal residue" evidence="1">
    <location>
        <position position="1"/>
    </location>
</feature>